<dbReference type="Proteomes" id="UP000494256">
    <property type="component" value="Unassembled WGS sequence"/>
</dbReference>
<accession>A0A8S0ZYE0</accession>
<keyword evidence="5" id="KW-0106">Calcium</keyword>
<evidence type="ECO:0000259" key="7">
    <source>
        <dbReference type="Pfam" id="PF00884"/>
    </source>
</evidence>
<evidence type="ECO:0000256" key="1">
    <source>
        <dbReference type="ARBA" id="ARBA00001913"/>
    </source>
</evidence>
<evidence type="ECO:0000256" key="5">
    <source>
        <dbReference type="ARBA" id="ARBA00022837"/>
    </source>
</evidence>
<comment type="caution">
    <text evidence="8">The sequence shown here is derived from an EMBL/GenBank/DDBJ whole genome shotgun (WGS) entry which is preliminary data.</text>
</comment>
<dbReference type="GO" id="GO:0008484">
    <property type="term" value="F:sulfuric ester hydrolase activity"/>
    <property type="evidence" value="ECO:0007669"/>
    <property type="project" value="InterPro"/>
</dbReference>
<evidence type="ECO:0000313" key="9">
    <source>
        <dbReference type="Proteomes" id="UP000494256"/>
    </source>
</evidence>
<keyword evidence="4" id="KW-0378">Hydrolase</keyword>
<evidence type="ECO:0000256" key="4">
    <source>
        <dbReference type="ARBA" id="ARBA00022801"/>
    </source>
</evidence>
<name>A0A8S0ZYE0_ARCPL</name>
<evidence type="ECO:0000256" key="6">
    <source>
        <dbReference type="ARBA" id="ARBA00023180"/>
    </source>
</evidence>
<organism evidence="8 9">
    <name type="scientific">Arctia plantaginis</name>
    <name type="common">Wood tiger moth</name>
    <name type="synonym">Phalaena plantaginis</name>
    <dbReference type="NCBI Taxonomy" id="874455"/>
    <lineage>
        <taxon>Eukaryota</taxon>
        <taxon>Metazoa</taxon>
        <taxon>Ecdysozoa</taxon>
        <taxon>Arthropoda</taxon>
        <taxon>Hexapoda</taxon>
        <taxon>Insecta</taxon>
        <taxon>Pterygota</taxon>
        <taxon>Neoptera</taxon>
        <taxon>Endopterygota</taxon>
        <taxon>Lepidoptera</taxon>
        <taxon>Glossata</taxon>
        <taxon>Ditrysia</taxon>
        <taxon>Noctuoidea</taxon>
        <taxon>Erebidae</taxon>
        <taxon>Arctiinae</taxon>
        <taxon>Arctia</taxon>
    </lineage>
</organism>
<evidence type="ECO:0000313" key="8">
    <source>
        <dbReference type="EMBL" id="CAB3238841.1"/>
    </source>
</evidence>
<gene>
    <name evidence="8" type="ORF">APLA_LOCUS8356</name>
</gene>
<dbReference type="Gene3D" id="3.30.1120.10">
    <property type="match status" value="1"/>
</dbReference>
<protein>
    <recommendedName>
        <fullName evidence="7">Sulfatase N-terminal domain-containing protein</fullName>
    </recommendedName>
</protein>
<sequence length="523" mass="58395">MKKPNMVFIIADDLGWNDVSLHGSDQIPTPNIDLLGLSGVAFSRYYSHAICTPSRSALLSGKYSHRTGMQGYPLSMSEDRGLPVTEKILPQYLKQAGYATYLVGKWHVGSSRNEFLPTSRGFDYHFGHRGGFTDYYEYTIEETFSPVGTVCGLPLFRNLTPAWDVEGYITDVYTDHATSIIEKHDTSSPLFLMVAHNAPHASNVAAALQAPPKDVRQMRHIELVSRRIFAAMVKKLDDSVGEIVKALYDKGILENTIITFVSDNGGMTSGEYQNFASNYPLRGLKTSPFEGGIRVVGLMWSANLNNSDHHWNGYMHVSDWLPTLLTAAGVEVPSGIDGINHWENINSNAASDRTVMYEIDDYTGFASMIMGDFKLITGNINEATSNYQGAYLRAKMGEEPNYRDALSSSTVYKVLKSLGRPFNITNLSRLRRKTVIECDSTSTSICQPSDSISCLYNIIEDPCETTDLSKVHPELVEEMTILLKKEYATRIPRKVPVYRDPLAVPREANNFTWNTWVPDATPF</sequence>
<feature type="domain" description="Sulfatase N-terminal" evidence="7">
    <location>
        <begin position="4"/>
        <end position="330"/>
    </location>
</feature>
<reference evidence="8 9" key="1">
    <citation type="submission" date="2020-04" db="EMBL/GenBank/DDBJ databases">
        <authorList>
            <person name="Wallbank WR R."/>
            <person name="Pardo Diaz C."/>
            <person name="Kozak K."/>
            <person name="Martin S."/>
            <person name="Jiggins C."/>
            <person name="Moest M."/>
            <person name="Warren A I."/>
            <person name="Byers J.R.P. K."/>
            <person name="Montejo-Kovacevich G."/>
            <person name="Yen C E."/>
        </authorList>
    </citation>
    <scope>NUCLEOTIDE SEQUENCE [LARGE SCALE GENOMIC DNA]</scope>
</reference>
<dbReference type="InterPro" id="IPR024607">
    <property type="entry name" value="Sulfatase_CS"/>
</dbReference>
<keyword evidence="3" id="KW-0479">Metal-binding</keyword>
<comment type="cofactor">
    <cofactor evidence="1">
        <name>Ca(2+)</name>
        <dbReference type="ChEBI" id="CHEBI:29108"/>
    </cofactor>
</comment>
<dbReference type="AlphaFoldDB" id="A0A8S0ZYE0"/>
<dbReference type="SUPFAM" id="SSF53649">
    <property type="entry name" value="Alkaline phosphatase-like"/>
    <property type="match status" value="1"/>
</dbReference>
<evidence type="ECO:0000256" key="3">
    <source>
        <dbReference type="ARBA" id="ARBA00022723"/>
    </source>
</evidence>
<dbReference type="PROSITE" id="PS00149">
    <property type="entry name" value="SULFATASE_2"/>
    <property type="match status" value="1"/>
</dbReference>
<dbReference type="Gene3D" id="3.40.720.10">
    <property type="entry name" value="Alkaline Phosphatase, subunit A"/>
    <property type="match status" value="1"/>
</dbReference>
<dbReference type="InterPro" id="IPR000917">
    <property type="entry name" value="Sulfatase_N"/>
</dbReference>
<keyword evidence="6" id="KW-0325">Glycoprotein</keyword>
<dbReference type="EMBL" id="CADEBD010000308">
    <property type="protein sequence ID" value="CAB3238841.1"/>
    <property type="molecule type" value="Genomic_DNA"/>
</dbReference>
<dbReference type="OrthoDB" id="10265990at2759"/>
<dbReference type="PANTHER" id="PTHR10342:SF264">
    <property type="entry name" value="MIP05773P-RELATED"/>
    <property type="match status" value="1"/>
</dbReference>
<comment type="similarity">
    <text evidence="2">Belongs to the sulfatase family.</text>
</comment>
<dbReference type="InterPro" id="IPR017850">
    <property type="entry name" value="Alkaline_phosphatase_core_sf"/>
</dbReference>
<dbReference type="PANTHER" id="PTHR10342">
    <property type="entry name" value="ARYLSULFATASE"/>
    <property type="match status" value="1"/>
</dbReference>
<dbReference type="InterPro" id="IPR047115">
    <property type="entry name" value="ARSB"/>
</dbReference>
<evidence type="ECO:0000256" key="2">
    <source>
        <dbReference type="ARBA" id="ARBA00008779"/>
    </source>
</evidence>
<proteinExistence type="inferred from homology"/>
<dbReference type="GO" id="GO:0046872">
    <property type="term" value="F:metal ion binding"/>
    <property type="evidence" value="ECO:0007669"/>
    <property type="project" value="UniProtKB-KW"/>
</dbReference>
<dbReference type="CDD" id="cd16029">
    <property type="entry name" value="4-S"/>
    <property type="match status" value="1"/>
</dbReference>
<dbReference type="Pfam" id="PF00884">
    <property type="entry name" value="Sulfatase"/>
    <property type="match status" value="1"/>
</dbReference>